<evidence type="ECO:0000313" key="3">
    <source>
        <dbReference type="Proteomes" id="UP000232883"/>
    </source>
</evidence>
<dbReference type="EMBL" id="CP025096">
    <property type="protein sequence ID" value="AUD03414.1"/>
    <property type="molecule type" value="Genomic_DNA"/>
</dbReference>
<dbReference type="RefSeq" id="WP_100989481.1">
    <property type="nucleotide sequence ID" value="NZ_CP025096.1"/>
</dbReference>
<dbReference type="InterPro" id="IPR007712">
    <property type="entry name" value="RelE/ParE_toxin"/>
</dbReference>
<evidence type="ECO:0000256" key="1">
    <source>
        <dbReference type="ARBA" id="ARBA00022649"/>
    </source>
</evidence>
<dbReference type="AlphaFoldDB" id="A0A2K8Z0S3"/>
<sequence>MNPTDWELVFTDYFLEQVALIQEYTSQFSEKRGRQLTSALMNFVADRIPLNPYAFIEYEVLKTPDGSYRRAVFKNNYAIIYRIDESTLIFLDVYHTSRNKGSLDTDH</sequence>
<dbReference type="KEGG" id="spir:CWM47_17180"/>
<accession>A0A2K8Z0S3</accession>
<dbReference type="InterPro" id="IPR035093">
    <property type="entry name" value="RelE/ParE_toxin_dom_sf"/>
</dbReference>
<evidence type="ECO:0000313" key="2">
    <source>
        <dbReference type="EMBL" id="AUD03414.1"/>
    </source>
</evidence>
<dbReference type="Gene3D" id="3.30.2310.20">
    <property type="entry name" value="RelE-like"/>
    <property type="match status" value="1"/>
</dbReference>
<reference evidence="2 3" key="1">
    <citation type="submission" date="2017-11" db="EMBL/GenBank/DDBJ databases">
        <title>Taxonomic description and genome sequences of Spirosoma HA7 sp. nov., isolated from pollen microhabitat of Corylus avellana.</title>
        <authorList>
            <person name="Ambika Manirajan B."/>
            <person name="Suarez C."/>
            <person name="Ratering S."/>
            <person name="Geissler-Plaum R."/>
            <person name="Cardinale M."/>
            <person name="Sylvia S."/>
        </authorList>
    </citation>
    <scope>NUCLEOTIDE SEQUENCE [LARGE SCALE GENOMIC DNA]</scope>
    <source>
        <strain evidence="2 3">HA7</strain>
    </source>
</reference>
<keyword evidence="1" id="KW-1277">Toxin-antitoxin system</keyword>
<protein>
    <recommendedName>
        <fullName evidence="4">Type II toxin-antitoxin system RelE/ParE family toxin</fullName>
    </recommendedName>
</protein>
<dbReference type="OrthoDB" id="885380at2"/>
<name>A0A2K8Z0S3_9BACT</name>
<evidence type="ECO:0008006" key="4">
    <source>
        <dbReference type="Google" id="ProtNLM"/>
    </source>
</evidence>
<gene>
    <name evidence="2" type="ORF">CWM47_17180</name>
</gene>
<dbReference type="Proteomes" id="UP000232883">
    <property type="component" value="Chromosome"/>
</dbReference>
<organism evidence="2 3">
    <name type="scientific">Spirosoma pollinicola</name>
    <dbReference type="NCBI Taxonomy" id="2057025"/>
    <lineage>
        <taxon>Bacteria</taxon>
        <taxon>Pseudomonadati</taxon>
        <taxon>Bacteroidota</taxon>
        <taxon>Cytophagia</taxon>
        <taxon>Cytophagales</taxon>
        <taxon>Cytophagaceae</taxon>
        <taxon>Spirosoma</taxon>
    </lineage>
</organism>
<keyword evidence="3" id="KW-1185">Reference proteome</keyword>
<dbReference type="Pfam" id="PF05016">
    <property type="entry name" value="ParE_toxin"/>
    <property type="match status" value="1"/>
</dbReference>
<proteinExistence type="predicted"/>